<organism evidence="1 2">
    <name type="scientific">Corynebacterium breve</name>
    <dbReference type="NCBI Taxonomy" id="3049799"/>
    <lineage>
        <taxon>Bacteria</taxon>
        <taxon>Bacillati</taxon>
        <taxon>Actinomycetota</taxon>
        <taxon>Actinomycetes</taxon>
        <taxon>Mycobacteriales</taxon>
        <taxon>Corynebacteriaceae</taxon>
        <taxon>Corynebacterium</taxon>
    </lineage>
</organism>
<dbReference type="SUPFAM" id="SSF51726">
    <property type="entry name" value="UROD/MetE-like"/>
    <property type="match status" value="1"/>
</dbReference>
<dbReference type="Gene3D" id="3.20.20.210">
    <property type="match status" value="1"/>
</dbReference>
<dbReference type="RefSeq" id="WP_284826344.1">
    <property type="nucleotide sequence ID" value="NZ_CP126969.1"/>
</dbReference>
<name>A0ABY8VKA2_9CORY</name>
<dbReference type="Proteomes" id="UP001225598">
    <property type="component" value="Chromosome"/>
</dbReference>
<evidence type="ECO:0000313" key="1">
    <source>
        <dbReference type="EMBL" id="WIM68658.1"/>
    </source>
</evidence>
<reference evidence="1 2" key="1">
    <citation type="submission" date="2023-05" db="EMBL/GenBank/DDBJ databases">
        <title>Corynebacterium suedekumii sp. nov. and Corynebacterium breve sp. nov. isolated from raw cow's milk.</title>
        <authorList>
            <person name="Baer M.K."/>
            <person name="Mehl L."/>
            <person name="Hellmuth R."/>
            <person name="Marke G."/>
            <person name="Lipski A."/>
        </authorList>
    </citation>
    <scope>NUCLEOTIDE SEQUENCE [LARGE SCALE GENOMIC DNA]</scope>
    <source>
        <strain evidence="1 2">R4</strain>
    </source>
</reference>
<dbReference type="InterPro" id="IPR038071">
    <property type="entry name" value="UROD/MetE-like_sf"/>
</dbReference>
<evidence type="ECO:0000313" key="2">
    <source>
        <dbReference type="Proteomes" id="UP001225598"/>
    </source>
</evidence>
<proteinExistence type="predicted"/>
<protein>
    <submittedName>
        <fullName evidence="1">Methionine synthase</fullName>
    </submittedName>
</protein>
<keyword evidence="2" id="KW-1185">Reference proteome</keyword>
<accession>A0ABY8VKA2</accession>
<dbReference type="EMBL" id="CP126969">
    <property type="protein sequence ID" value="WIM68658.1"/>
    <property type="molecule type" value="Genomic_DNA"/>
</dbReference>
<gene>
    <name evidence="1" type="ORF">QP027_04510</name>
</gene>
<sequence>MTAFGLGELPGTNFVEAADIVFSETPLPHIPQLPERGLGSDLIGRTAALLPLHLDKGPRSWIVTRRPQIMTRRAADQFERDLDTLEELWAGKIEQLKVQLVGPWTLAAEIEMPNGHRMLSDRGALEDLTAALREAVENHVADVAKRFGADVVVQLDEPKLPQVLAGRVKGTTDYDTIAKVDPQKVYERLELFGDVLLHTTSPLFDSPWITVDLSSLTTTKLLDEAGAALGQGHRFAIAPMEPKKVGEIVDKLQIDPVVIKIDVYATGGRAEDYRRAREVDDILQRDFLS</sequence>